<feature type="compositionally biased region" description="Polar residues" evidence="1">
    <location>
        <begin position="446"/>
        <end position="462"/>
    </location>
</feature>
<feature type="compositionally biased region" description="Polar residues" evidence="1">
    <location>
        <begin position="384"/>
        <end position="413"/>
    </location>
</feature>
<protein>
    <submittedName>
        <fullName evidence="2">Uncharacterized protein</fullName>
    </submittedName>
</protein>
<sequence length="781" mass="86825">MATEDIEDNMPQKSPFAKLFDPDAQNDKQLQKIRDRIYYFAWSRDRRDEAKLDWVLSENGANRNVHLKWVAETSSGLNRNHIDELPCWLHLVNRQISADFIRFIYSVNDLDILVDLKGEHTVPNEAKLDTVVTLLQNANFQRYTRSARVRIHFPDKYPSQNLPVFNQHALDNIAMALDGFQQLKRLSVRVVPMQGPEVYELRIATFPFYPMSMTNWSIRMLNSTTYNWDVVGGEQLHHLNLARDLFLEGGSLTETVYPPDSAERPISHIDQAPGAKGVVGVSKKPAVNQKKNGSQKRKGRKLKALSAVTAPSTSETASEVPPEDSSLQSSSTSLNPSKDHRSISVSGHDLGSGTELSHTKLPILGMPGQSAGERTDPVPPAHNSFGTAQKSSPAASSTALETTSGVKQNSASEINDEAVKNDNTAEQDPCRANPVDTAPEELVNLESPQETSPISSAPSSVTLGRDQSDDEAAINDTVEGTSQVEATMRGAGVDSEKPVRKKRRNRKKGKKIQSTDAAASPPNDDIGQQLPIESEDDGSTILISTIDPQRIFPISKTLDDVLFNGQRDFPLAELVELERWTEDERFLRFKRANGRRGIIQRSSDLDRVLRQKERLAAQEAQRQAEKMIAKGKRNTKKVKEVMIRRKGPSDGLRRRIEDTKQLAGGRQGSDLRKRFNEITGERLEREAPASEASTEDSDSNDEDASSPEGQWSSPEQLRYPQRESSIHHEHLDTSSVSHHQMDERHLVEELEDSGDCASVISQYGDEGSPSISDDESQNPAA</sequence>
<organism evidence="2 3">
    <name type="scientific">Diaporthe eres</name>
    <name type="common">Phomopsis oblonga</name>
    <dbReference type="NCBI Taxonomy" id="83184"/>
    <lineage>
        <taxon>Eukaryota</taxon>
        <taxon>Fungi</taxon>
        <taxon>Dikarya</taxon>
        <taxon>Ascomycota</taxon>
        <taxon>Pezizomycotina</taxon>
        <taxon>Sordariomycetes</taxon>
        <taxon>Sordariomycetidae</taxon>
        <taxon>Diaporthales</taxon>
        <taxon>Diaporthaceae</taxon>
        <taxon>Diaporthe</taxon>
        <taxon>Diaporthe eres species complex</taxon>
    </lineage>
</organism>
<evidence type="ECO:0000256" key="1">
    <source>
        <dbReference type="SAM" id="MobiDB-lite"/>
    </source>
</evidence>
<accession>A0ABR1P6W7</accession>
<reference evidence="2 3" key="1">
    <citation type="submission" date="2024-02" db="EMBL/GenBank/DDBJ databases">
        <title>De novo assembly and annotation of 12 fungi associated with fruit tree decline syndrome in Ontario, Canada.</title>
        <authorList>
            <person name="Sulman M."/>
            <person name="Ellouze W."/>
            <person name="Ilyukhin E."/>
        </authorList>
    </citation>
    <scope>NUCLEOTIDE SEQUENCE [LARGE SCALE GENOMIC DNA]</scope>
    <source>
        <strain evidence="2 3">M169</strain>
    </source>
</reference>
<feature type="compositionally biased region" description="Basic residues" evidence="1">
    <location>
        <begin position="293"/>
        <end position="303"/>
    </location>
</feature>
<feature type="compositionally biased region" description="Basic residues" evidence="1">
    <location>
        <begin position="499"/>
        <end position="511"/>
    </location>
</feature>
<feature type="compositionally biased region" description="Acidic residues" evidence="1">
    <location>
        <begin position="693"/>
        <end position="705"/>
    </location>
</feature>
<comment type="caution">
    <text evidence="2">The sequence shown here is derived from an EMBL/GenBank/DDBJ whole genome shotgun (WGS) entry which is preliminary data.</text>
</comment>
<feature type="compositionally biased region" description="Basic and acidic residues" evidence="1">
    <location>
        <begin position="669"/>
        <end position="688"/>
    </location>
</feature>
<evidence type="ECO:0000313" key="2">
    <source>
        <dbReference type="EMBL" id="KAK7727951.1"/>
    </source>
</evidence>
<dbReference type="EMBL" id="JAKNSF020000035">
    <property type="protein sequence ID" value="KAK7727951.1"/>
    <property type="molecule type" value="Genomic_DNA"/>
</dbReference>
<feature type="compositionally biased region" description="Basic and acidic residues" evidence="1">
    <location>
        <begin position="637"/>
        <end position="660"/>
    </location>
</feature>
<keyword evidence="3" id="KW-1185">Reference proteome</keyword>
<feature type="compositionally biased region" description="Acidic residues" evidence="1">
    <location>
        <begin position="772"/>
        <end position="781"/>
    </location>
</feature>
<feature type="region of interest" description="Disordered" evidence="1">
    <location>
        <begin position="256"/>
        <end position="532"/>
    </location>
</feature>
<dbReference type="Proteomes" id="UP001430848">
    <property type="component" value="Unassembled WGS sequence"/>
</dbReference>
<gene>
    <name evidence="2" type="ORF">SLS63_006802</name>
</gene>
<name>A0ABR1P6W7_DIAER</name>
<feature type="region of interest" description="Disordered" evidence="1">
    <location>
        <begin position="631"/>
        <end position="781"/>
    </location>
</feature>
<proteinExistence type="predicted"/>
<feature type="compositionally biased region" description="Basic and acidic residues" evidence="1">
    <location>
        <begin position="720"/>
        <end position="732"/>
    </location>
</feature>
<evidence type="ECO:0000313" key="3">
    <source>
        <dbReference type="Proteomes" id="UP001430848"/>
    </source>
</evidence>
<feature type="compositionally biased region" description="Basic and acidic residues" evidence="1">
    <location>
        <begin position="739"/>
        <end position="748"/>
    </location>
</feature>
<feature type="compositionally biased region" description="Low complexity" evidence="1">
    <location>
        <begin position="325"/>
        <end position="336"/>
    </location>
</feature>